<keyword evidence="2" id="KW-1185">Reference proteome</keyword>
<dbReference type="RefSeq" id="WP_250202193.1">
    <property type="nucleotide sequence ID" value="NZ_CP097649.1"/>
</dbReference>
<evidence type="ECO:0000313" key="2">
    <source>
        <dbReference type="Proteomes" id="UP001055429"/>
    </source>
</evidence>
<accession>A0ABY4SQQ0</accession>
<evidence type="ECO:0000313" key="1">
    <source>
        <dbReference type="EMBL" id="URI15922.1"/>
    </source>
</evidence>
<name>A0ABY4SQQ0_9CAUL</name>
<proteinExistence type="predicted"/>
<reference evidence="1" key="1">
    <citation type="submission" date="2022-05" db="EMBL/GenBank/DDBJ databases">
        <title>Brevundimonas albigilva TT17 genome sequence.</title>
        <authorList>
            <person name="Lee K."/>
            <person name="Son H."/>
        </authorList>
    </citation>
    <scope>NUCLEOTIDE SEQUENCE</scope>
    <source>
        <strain evidence="1">TT17</strain>
    </source>
</reference>
<evidence type="ECO:0008006" key="3">
    <source>
        <dbReference type="Google" id="ProtNLM"/>
    </source>
</evidence>
<sequence>MPAPTISDLPTPPSRGDAPDVFASRADAFLGALPNFADETNAVGAYVDDKADEIENIVANAGYVGTSTSTVTLGTGSKSFTTQADLAYIPGVYVAVVDSTAPTVNSMIGVVTAYNGDTGALTINSLLSKGTGDVSTWAISLSGPPGSDATVTKSAVEAAVGGPVALRTDTTVTISGTTHTLDEADNGKVHRFTSSTAVTITMPNSLSEGWNAIWRQVGAGQLTFSTGSGATRRNRLGHTKSAGQYAEGALAVDSNSGGASAVYYFSGDTAP</sequence>
<organism evidence="1 2">
    <name type="scientific">Brevundimonas albigilva</name>
    <dbReference type="NCBI Taxonomy" id="1312364"/>
    <lineage>
        <taxon>Bacteria</taxon>
        <taxon>Pseudomonadati</taxon>
        <taxon>Pseudomonadota</taxon>
        <taxon>Alphaproteobacteria</taxon>
        <taxon>Caulobacterales</taxon>
        <taxon>Caulobacteraceae</taxon>
        <taxon>Brevundimonas</taxon>
    </lineage>
</organism>
<protein>
    <recommendedName>
        <fullName evidence="3">Phage tail protein</fullName>
    </recommendedName>
</protein>
<gene>
    <name evidence="1" type="ORF">M8231_02720</name>
</gene>
<dbReference type="EMBL" id="CP097649">
    <property type="protein sequence ID" value="URI15922.1"/>
    <property type="molecule type" value="Genomic_DNA"/>
</dbReference>
<dbReference type="Proteomes" id="UP001055429">
    <property type="component" value="Chromosome"/>
</dbReference>